<dbReference type="GO" id="GO:0098024">
    <property type="term" value="C:virus tail, fiber"/>
    <property type="evidence" value="ECO:0007669"/>
    <property type="project" value="UniProtKB-KW"/>
</dbReference>
<gene>
    <name evidence="12" type="ORF">AKFOPBLP_00052</name>
</gene>
<name>A0A8E7FLM2_9CAUD</name>
<evidence type="ECO:0000259" key="11">
    <source>
        <dbReference type="PROSITE" id="PS51688"/>
    </source>
</evidence>
<keyword evidence="5" id="KW-1161">Viral attachment to host cell</keyword>
<reference evidence="12" key="1">
    <citation type="submission" date="2021-03" db="EMBL/GenBank/DDBJ databases">
        <title>Characterization and complete genome analysis of a novel phage JC03 infecting Cronobacter sakazakii.</title>
        <authorList>
            <person name="Jiang J."/>
            <person name="Zhao C."/>
            <person name="Li Z."/>
            <person name="Xu C."/>
        </authorList>
    </citation>
    <scope>NUCLEOTIDE SEQUENCE</scope>
</reference>
<feature type="domain" description="Peptidase S74" evidence="11">
    <location>
        <begin position="639"/>
        <end position="734"/>
    </location>
</feature>
<dbReference type="PROSITE" id="PS51688">
    <property type="entry name" value="ICA"/>
    <property type="match status" value="1"/>
</dbReference>
<keyword evidence="4" id="KW-1227">Viral tail protein</keyword>
<evidence type="ECO:0000256" key="2">
    <source>
        <dbReference type="ARBA" id="ARBA00022581"/>
    </source>
</evidence>
<dbReference type="InterPro" id="IPR030392">
    <property type="entry name" value="S74_ICA"/>
</dbReference>
<evidence type="ECO:0000256" key="9">
    <source>
        <dbReference type="ARBA" id="ARBA00035669"/>
    </source>
</evidence>
<keyword evidence="5" id="KW-1160">Virus entry into host cell</keyword>
<comment type="subcellular location">
    <subcellularLocation>
        <location evidence="1">Virion</location>
    </subcellularLocation>
</comment>
<evidence type="ECO:0000256" key="1">
    <source>
        <dbReference type="ARBA" id="ARBA00004328"/>
    </source>
</evidence>
<evidence type="ECO:0000256" key="3">
    <source>
        <dbReference type="ARBA" id="ARBA00022672"/>
    </source>
</evidence>
<dbReference type="EMBL" id="MW767161">
    <property type="protein sequence ID" value="QVW27274.1"/>
    <property type="molecule type" value="Genomic_DNA"/>
</dbReference>
<comment type="subunit">
    <text evidence="9">Homotrimer. Interacts with the receptor-recognizing protein Gp38.</text>
</comment>
<dbReference type="Pfam" id="PF21446">
    <property type="entry name" value="Gp34_trimer"/>
    <property type="match status" value="1"/>
</dbReference>
<evidence type="ECO:0000256" key="8">
    <source>
        <dbReference type="ARBA" id="ARBA00035637"/>
    </source>
</evidence>
<dbReference type="Pfam" id="PF13884">
    <property type="entry name" value="Peptidase_S74"/>
    <property type="match status" value="1"/>
</dbReference>
<keyword evidence="2" id="KW-0945">Host-virus interaction</keyword>
<organism evidence="12 13">
    <name type="scientific">Cronobacter phage JC03</name>
    <dbReference type="NCBI Taxonomy" id="2831170"/>
    <lineage>
        <taxon>Viruses</taxon>
        <taxon>Duplodnaviria</taxon>
        <taxon>Heunggongvirae</taxon>
        <taxon>Uroviricota</taxon>
        <taxon>Caudoviricetes</taxon>
        <taxon>Pantevenvirales</taxon>
        <taxon>Straboviridae</taxon>
        <taxon>Pseudotevenvirus</taxon>
        <taxon>Pseudotevenvirus gap161</taxon>
    </lineage>
</organism>
<evidence type="ECO:0000256" key="7">
    <source>
        <dbReference type="ARBA" id="ARBA00035610"/>
    </source>
</evidence>
<dbReference type="Proteomes" id="UP000678368">
    <property type="component" value="Segment"/>
</dbReference>
<evidence type="ECO:0000256" key="4">
    <source>
        <dbReference type="ARBA" id="ARBA00022732"/>
    </source>
</evidence>
<evidence type="ECO:0000256" key="5">
    <source>
        <dbReference type="ARBA" id="ARBA00022804"/>
    </source>
</evidence>
<accession>A0A8E7FLM2</accession>
<evidence type="ECO:0000313" key="13">
    <source>
        <dbReference type="Proteomes" id="UP000678368"/>
    </source>
</evidence>
<protein>
    <recommendedName>
        <fullName evidence="10">Long tail fiber protein Gp37</fullName>
    </recommendedName>
    <alternativeName>
        <fullName evidence="6">Receptor-recognizing protein</fullName>
    </alternativeName>
</protein>
<dbReference type="GO" id="GO:0019062">
    <property type="term" value="P:virion attachment to host cell"/>
    <property type="evidence" value="ECO:0007669"/>
    <property type="project" value="UniProtKB-KW"/>
</dbReference>
<dbReference type="InterPro" id="IPR048390">
    <property type="entry name" value="Gp34_trimer"/>
</dbReference>
<comment type="similarity">
    <text evidence="8">Belongs to the S16-like long tail fiber protein Gp37 family.</text>
</comment>
<keyword evidence="3" id="KW-1230">Viral tail fiber protein</keyword>
<sequence>MADLKAGTTVGGNTIWSQANLPLLPSGNTITYKGYKVYTENDKPTKAEIGLGNVTNDAQVKKAGDEMTGNLTLKNNTQLTVPRRINLVADTAGNAPYLLTTRSDNNAVTDPFPSQHTRTFTLFVNTKSNTSDPAGGANLAALLSHQATTGAGSIELQAYDAPNKTTGATGILRAQIGLNGWDGSINLSGASLNVGMSTTVSGNLTGTQLITKGDGNRNLFFQDSAGNELGLIYADTGKNVYVRSGGGSYASRFASDGTLILANHLTVPGLSTFTGQATFNGRMNVGADYATQGANTSILRVDTSGDGNAVGDGATHFGYKDSNGLYNHYIRGAGGLFINTKGGININVQSYYNDVPQNIPAQYFLSGGTTGAKNYLRQFRGGNGDIIWHETVQGGLWRLATGSTDQEELQVSTDGYVRARAEVQSTSPGGGGQFRAVAGNYGFFIRNDGANTYFLLTNSGDPYGGWNGHRPFQVDNSNGQVTVGSQGLVVPGSARFNSGLGCGTLNGLGTNAICLGDDDTGFRQEGDGYLNAYSNSQRIMSWTANDGGSAQSYKRFYVQNIEGPALVLNGPAINSSCYMLIQKAGNDGMYIGFGGADEVVTMHNYRLNTTILLRSGDTYMNRGLYIEGNANFNDVYIRSDIRLKSNLVELKDSLRKVEQLKGYIYDKQSKDADDIVYHRESGLVAQDVEKVLPEAVREDRDTGMLTISPSAINALLVNAINEIRERLEVIENKLGA</sequence>
<keyword evidence="3" id="KW-0946">Virion</keyword>
<evidence type="ECO:0000313" key="12">
    <source>
        <dbReference type="EMBL" id="QVW27274.1"/>
    </source>
</evidence>
<proteinExistence type="inferred from homology"/>
<evidence type="ECO:0000256" key="6">
    <source>
        <dbReference type="ARBA" id="ARBA00033188"/>
    </source>
</evidence>
<evidence type="ECO:0000256" key="10">
    <source>
        <dbReference type="ARBA" id="ARBA00035705"/>
    </source>
</evidence>
<comment type="function">
    <text evidence="7">The C-terminal chaperone protein mediates homotrimerization and proper folding of the catalytic trimer.</text>
</comment>